<dbReference type="AlphaFoldDB" id="A0A024GUW0"/>
<dbReference type="Proteomes" id="UP000053237">
    <property type="component" value="Unassembled WGS sequence"/>
</dbReference>
<dbReference type="OrthoDB" id="6362633at2759"/>
<keyword evidence="3" id="KW-1185">Reference proteome</keyword>
<feature type="compositionally biased region" description="Basic residues" evidence="1">
    <location>
        <begin position="297"/>
        <end position="311"/>
    </location>
</feature>
<feature type="region of interest" description="Disordered" evidence="1">
    <location>
        <begin position="293"/>
        <end position="313"/>
    </location>
</feature>
<dbReference type="InParanoid" id="A0A024GUW0"/>
<accession>A0A024GUW0</accession>
<dbReference type="EMBL" id="CAIX01000539">
    <property type="protein sequence ID" value="CCI50503.1"/>
    <property type="molecule type" value="Genomic_DNA"/>
</dbReference>
<protein>
    <submittedName>
        <fullName evidence="2">Uncharacterized protein</fullName>
    </submittedName>
</protein>
<name>A0A024GUW0_9STRA</name>
<feature type="region of interest" description="Disordered" evidence="1">
    <location>
        <begin position="1"/>
        <end position="23"/>
    </location>
</feature>
<evidence type="ECO:0000313" key="3">
    <source>
        <dbReference type="Proteomes" id="UP000053237"/>
    </source>
</evidence>
<reference evidence="2 3" key="1">
    <citation type="submission" date="2012-05" db="EMBL/GenBank/DDBJ databases">
        <title>Recombination and specialization in a pathogen metapopulation.</title>
        <authorList>
            <person name="Gardiner A."/>
            <person name="Kemen E."/>
            <person name="Schultz-Larsen T."/>
            <person name="MacLean D."/>
            <person name="Van Oosterhout C."/>
            <person name="Jones J.D.G."/>
        </authorList>
    </citation>
    <scope>NUCLEOTIDE SEQUENCE [LARGE SCALE GENOMIC DNA]</scope>
    <source>
        <strain evidence="2 3">Ac Nc2</strain>
    </source>
</reference>
<gene>
    <name evidence="2" type="ORF">BN9_123390</name>
</gene>
<evidence type="ECO:0000313" key="2">
    <source>
        <dbReference type="EMBL" id="CCI50503.1"/>
    </source>
</evidence>
<organism evidence="2 3">
    <name type="scientific">Albugo candida</name>
    <dbReference type="NCBI Taxonomy" id="65357"/>
    <lineage>
        <taxon>Eukaryota</taxon>
        <taxon>Sar</taxon>
        <taxon>Stramenopiles</taxon>
        <taxon>Oomycota</taxon>
        <taxon>Peronosporomycetes</taxon>
        <taxon>Albuginales</taxon>
        <taxon>Albuginaceae</taxon>
        <taxon>Albugo</taxon>
    </lineage>
</organism>
<evidence type="ECO:0000256" key="1">
    <source>
        <dbReference type="SAM" id="MobiDB-lite"/>
    </source>
</evidence>
<comment type="caution">
    <text evidence="2">The sequence shown here is derived from an EMBL/GenBank/DDBJ whole genome shotgun (WGS) entry which is preliminary data.</text>
</comment>
<sequence length="539" mass="59385">MEVSVPPRNHSTGSHISDPMKSRGNVLAPLAPYDEISLNEIMDPDNPFLLDIIPSSDSDKVSDRNTPIFDAFSSSPKDELAQIQQLYHPSDCSAPQLLRSTSTSSLYGPNFSLESSSMARFRVASQHKHKRVRSSSDMIYAFLDSDSVKTENESEKACYSISDRNLASPSDEISDAVMHSIQTSFQLGGSDGVIAPLPVAIQPVRVTSPVGLQISSSIAYDEKKHEISTSVNNENDVDTFAKLDTYLGEFCWTDVHGKQLEQANVSNHGNSMSAVHTLAFDDTNDTDLLIKSSQVKGGKRKRLPTHTRRHSNPSGLLQTVAELHTQKIDTSSNITSEFPPILSDVSNTEPSHSFFSKASTQSPYTNANSHVIGSNSRNESFHTRQSSLPSSALLQSKLKNARVQPGLPTLPLPARVRRASHRSTGLSMDLSDMNLGFLNGSENQPSLKQAQRPAKSNFSLLSNMSMALEDPNLMNRKLYKCGRCGQPKVGHVCSMPDHRNNWTQVDLDITKRGNVQRPSLQHLSVRTQWKTLHPDNARI</sequence>
<proteinExistence type="predicted"/>